<keyword evidence="2" id="KW-1185">Reference proteome</keyword>
<organism evidence="1 2">
    <name type="scientific">Allocatelliglobosispora scoriae</name>
    <dbReference type="NCBI Taxonomy" id="643052"/>
    <lineage>
        <taxon>Bacteria</taxon>
        <taxon>Bacillati</taxon>
        <taxon>Actinomycetota</taxon>
        <taxon>Actinomycetes</taxon>
        <taxon>Micromonosporales</taxon>
        <taxon>Micromonosporaceae</taxon>
        <taxon>Allocatelliglobosispora</taxon>
    </lineage>
</organism>
<dbReference type="AlphaFoldDB" id="A0A841C0R7"/>
<evidence type="ECO:0000313" key="1">
    <source>
        <dbReference type="EMBL" id="MBB5873525.1"/>
    </source>
</evidence>
<dbReference type="EMBL" id="JACHMN010000003">
    <property type="protein sequence ID" value="MBB5873525.1"/>
    <property type="molecule type" value="Genomic_DNA"/>
</dbReference>
<dbReference type="Proteomes" id="UP000587527">
    <property type="component" value="Unassembled WGS sequence"/>
</dbReference>
<proteinExistence type="predicted"/>
<gene>
    <name evidence="1" type="ORF">F4553_006959</name>
</gene>
<reference evidence="1 2" key="1">
    <citation type="submission" date="2020-08" db="EMBL/GenBank/DDBJ databases">
        <title>Sequencing the genomes of 1000 actinobacteria strains.</title>
        <authorList>
            <person name="Klenk H.-P."/>
        </authorList>
    </citation>
    <scope>NUCLEOTIDE SEQUENCE [LARGE SCALE GENOMIC DNA]</scope>
    <source>
        <strain evidence="1 2">DSM 45362</strain>
    </source>
</reference>
<dbReference type="RefSeq" id="WP_184844849.1">
    <property type="nucleotide sequence ID" value="NZ_JACHMN010000003.1"/>
</dbReference>
<evidence type="ECO:0000313" key="2">
    <source>
        <dbReference type="Proteomes" id="UP000587527"/>
    </source>
</evidence>
<accession>A0A841C0R7</accession>
<comment type="caution">
    <text evidence="1">The sequence shown here is derived from an EMBL/GenBank/DDBJ whole genome shotgun (WGS) entry which is preliminary data.</text>
</comment>
<name>A0A841C0R7_9ACTN</name>
<protein>
    <submittedName>
        <fullName evidence="1">DnaJ-class molecular chaperone</fullName>
    </submittedName>
</protein>
<sequence length="50" mass="5502">MTCEKCYAPLSTCPDCKGQTKTSLLGDKLTCSKCRSTGKVCHKDGGFWKR</sequence>